<dbReference type="GO" id="GO:0007165">
    <property type="term" value="P:signal transduction"/>
    <property type="evidence" value="ECO:0007669"/>
    <property type="project" value="InterPro"/>
</dbReference>
<evidence type="ECO:0000313" key="4">
    <source>
        <dbReference type="Ensembl" id="ENSENLP00000000096.1"/>
    </source>
</evidence>
<name>A0A665TBN3_ECHNA</name>
<protein>
    <recommendedName>
        <fullName evidence="3">Death domain-containing protein</fullName>
    </recommendedName>
</protein>
<dbReference type="SUPFAM" id="SSF47986">
    <property type="entry name" value="DEATH domain"/>
    <property type="match status" value="1"/>
</dbReference>
<dbReference type="Ensembl" id="ENSENLT00000000099.1">
    <property type="protein sequence ID" value="ENSENLP00000000096.1"/>
    <property type="gene ID" value="ENSENLG00000000044.1"/>
</dbReference>
<accession>A0A665TBN3</accession>
<dbReference type="PANTHER" id="PTHR24123">
    <property type="entry name" value="ANKYRIN REPEAT-CONTAINING"/>
    <property type="match status" value="1"/>
</dbReference>
<evidence type="ECO:0000256" key="2">
    <source>
        <dbReference type="ARBA" id="ARBA00023043"/>
    </source>
</evidence>
<evidence type="ECO:0000259" key="3">
    <source>
        <dbReference type="PROSITE" id="PS50017"/>
    </source>
</evidence>
<dbReference type="CDD" id="cd08317">
    <property type="entry name" value="Death_ank"/>
    <property type="match status" value="1"/>
</dbReference>
<dbReference type="AlphaFoldDB" id="A0A665TBN3"/>
<evidence type="ECO:0000313" key="5">
    <source>
        <dbReference type="Proteomes" id="UP000472264"/>
    </source>
</evidence>
<evidence type="ECO:0000256" key="1">
    <source>
        <dbReference type="ARBA" id="ARBA00022737"/>
    </source>
</evidence>
<sequence length="154" mass="18279">WLWRHFLVDWQDDADRKEETLAIIADLLGFSWTELARELEFSEDDIQLVRTENPNSLQEQSHALLQRWVEREAKHATGKCHFSLTYLNLLIFISDSLIKRLTKINRMDIVHLIETQMNKSVQEQTSRTYAEIEKTLDHSEGINISKYLKRCTLY</sequence>
<reference evidence="4" key="3">
    <citation type="submission" date="2025-09" db="UniProtKB">
        <authorList>
            <consortium name="Ensembl"/>
        </authorList>
    </citation>
    <scope>IDENTIFICATION</scope>
</reference>
<organism evidence="4 5">
    <name type="scientific">Echeneis naucrates</name>
    <name type="common">Live sharksucker</name>
    <dbReference type="NCBI Taxonomy" id="173247"/>
    <lineage>
        <taxon>Eukaryota</taxon>
        <taxon>Metazoa</taxon>
        <taxon>Chordata</taxon>
        <taxon>Craniata</taxon>
        <taxon>Vertebrata</taxon>
        <taxon>Euteleostomi</taxon>
        <taxon>Actinopterygii</taxon>
        <taxon>Neopterygii</taxon>
        <taxon>Teleostei</taxon>
        <taxon>Neoteleostei</taxon>
        <taxon>Acanthomorphata</taxon>
        <taxon>Carangaria</taxon>
        <taxon>Carangiformes</taxon>
        <taxon>Echeneidae</taxon>
        <taxon>Echeneis</taxon>
    </lineage>
</organism>
<dbReference type="Gene3D" id="1.10.533.10">
    <property type="entry name" value="Death Domain, Fas"/>
    <property type="match status" value="1"/>
</dbReference>
<reference evidence="4" key="2">
    <citation type="submission" date="2025-08" db="UniProtKB">
        <authorList>
            <consortium name="Ensembl"/>
        </authorList>
    </citation>
    <scope>IDENTIFICATION</scope>
</reference>
<dbReference type="Pfam" id="PF00531">
    <property type="entry name" value="Death"/>
    <property type="match status" value="1"/>
</dbReference>
<proteinExistence type="predicted"/>
<keyword evidence="1" id="KW-0677">Repeat</keyword>
<dbReference type="SMART" id="SM00005">
    <property type="entry name" value="DEATH"/>
    <property type="match status" value="1"/>
</dbReference>
<reference evidence="4" key="1">
    <citation type="submission" date="2021-04" db="EMBL/GenBank/DDBJ databases">
        <authorList>
            <consortium name="Wellcome Sanger Institute Data Sharing"/>
        </authorList>
    </citation>
    <scope>NUCLEOTIDE SEQUENCE [LARGE SCALE GENOMIC DNA]</scope>
</reference>
<dbReference type="InParanoid" id="A0A665TBN3"/>
<dbReference type="Proteomes" id="UP000472264">
    <property type="component" value="Chromosome 1"/>
</dbReference>
<keyword evidence="5" id="KW-1185">Reference proteome</keyword>
<dbReference type="InterPro" id="IPR011029">
    <property type="entry name" value="DEATH-like_dom_sf"/>
</dbReference>
<dbReference type="InterPro" id="IPR051165">
    <property type="entry name" value="Multifunctional_ANK_Repeat"/>
</dbReference>
<dbReference type="InterPro" id="IPR000488">
    <property type="entry name" value="Death_dom"/>
</dbReference>
<dbReference type="PROSITE" id="PS50017">
    <property type="entry name" value="DEATH_DOMAIN"/>
    <property type="match status" value="1"/>
</dbReference>
<feature type="domain" description="Death" evidence="3">
    <location>
        <begin position="17"/>
        <end position="117"/>
    </location>
</feature>
<keyword evidence="2" id="KW-0040">ANK repeat</keyword>
<dbReference type="PANTHER" id="PTHR24123:SF49">
    <property type="entry name" value="ANKYRIN-2-LIKE ISOFORM X1"/>
    <property type="match status" value="1"/>
</dbReference>
<dbReference type="OMA" id="RINMIRI"/>